<dbReference type="NCBIfam" id="NF004127">
    <property type="entry name" value="PRK05617.1"/>
    <property type="match status" value="1"/>
</dbReference>
<dbReference type="GO" id="GO:0006574">
    <property type="term" value="P:L-valine catabolic process"/>
    <property type="evidence" value="ECO:0007669"/>
    <property type="project" value="TreeGrafter"/>
</dbReference>
<accession>A0A895XR39</accession>
<gene>
    <name evidence="5" type="ORF">JQS30_01460</name>
</gene>
<dbReference type="PANTHER" id="PTHR43176">
    <property type="entry name" value="3-HYDROXYISOBUTYRYL-COA HYDROLASE-RELATED"/>
    <property type="match status" value="1"/>
</dbReference>
<dbReference type="CDD" id="cd06558">
    <property type="entry name" value="crotonase-like"/>
    <property type="match status" value="1"/>
</dbReference>
<dbReference type="EMBL" id="CP070496">
    <property type="protein sequence ID" value="QSB05625.1"/>
    <property type="molecule type" value="Genomic_DNA"/>
</dbReference>
<dbReference type="Proteomes" id="UP000662939">
    <property type="component" value="Chromosome"/>
</dbReference>
<evidence type="ECO:0000256" key="3">
    <source>
        <dbReference type="ARBA" id="ARBA00022801"/>
    </source>
</evidence>
<comment type="catalytic activity">
    <reaction evidence="1">
        <text>3-hydroxy-2-methylpropanoyl-CoA + H2O = 3-hydroxy-2-methylpropanoate + CoA + H(+)</text>
        <dbReference type="Rhea" id="RHEA:20888"/>
        <dbReference type="ChEBI" id="CHEBI:11805"/>
        <dbReference type="ChEBI" id="CHEBI:15377"/>
        <dbReference type="ChEBI" id="CHEBI:15378"/>
        <dbReference type="ChEBI" id="CHEBI:57287"/>
        <dbReference type="ChEBI" id="CHEBI:57340"/>
        <dbReference type="EC" id="3.1.2.4"/>
    </reaction>
</comment>
<organism evidence="5 6">
    <name type="scientific">Natronoglycomyces albus</name>
    <dbReference type="NCBI Taxonomy" id="2811108"/>
    <lineage>
        <taxon>Bacteria</taxon>
        <taxon>Bacillati</taxon>
        <taxon>Actinomycetota</taxon>
        <taxon>Actinomycetes</taxon>
        <taxon>Glycomycetales</taxon>
        <taxon>Glycomycetaceae</taxon>
        <taxon>Natronoglycomyces</taxon>
    </lineage>
</organism>
<dbReference type="InterPro" id="IPR045004">
    <property type="entry name" value="ECH_dom"/>
</dbReference>
<keyword evidence="3" id="KW-0378">Hydrolase</keyword>
<dbReference type="AlphaFoldDB" id="A0A895XR39"/>
<dbReference type="KEGG" id="nav:JQS30_01460"/>
<dbReference type="InterPro" id="IPR032259">
    <property type="entry name" value="HIBYL-CoA-H"/>
</dbReference>
<evidence type="ECO:0000256" key="1">
    <source>
        <dbReference type="ARBA" id="ARBA00001709"/>
    </source>
</evidence>
<protein>
    <recommendedName>
        <fullName evidence="2">3-hydroxyisobutyryl-CoA hydrolase</fullName>
        <ecNumber evidence="2">3.1.2.4</ecNumber>
    </recommendedName>
</protein>
<dbReference type="GO" id="GO:0003860">
    <property type="term" value="F:3-hydroxyisobutyryl-CoA hydrolase activity"/>
    <property type="evidence" value="ECO:0007669"/>
    <property type="project" value="UniProtKB-EC"/>
</dbReference>
<feature type="domain" description="Enoyl-CoA hydratase/isomerase" evidence="4">
    <location>
        <begin position="14"/>
        <end position="334"/>
    </location>
</feature>
<evidence type="ECO:0000313" key="6">
    <source>
        <dbReference type="Proteomes" id="UP000662939"/>
    </source>
</evidence>
<evidence type="ECO:0000259" key="4">
    <source>
        <dbReference type="Pfam" id="PF16113"/>
    </source>
</evidence>
<dbReference type="RefSeq" id="WP_213171636.1">
    <property type="nucleotide sequence ID" value="NZ_CP070496.1"/>
</dbReference>
<sequence>MSEPAVITSKSGRVGHLLLNRPRAINALTHQMVGILQETLDKWATDPQVETVLLTGSGDRGLCAGGDIVSLYHDARAGGSAGADFWRDEYRLNATIANYPKPFVAIMDGIVLGGGIGLSAHADVRVVTERSSIGMPETGIGFLPDVGGTYLLSRTPGELGTHLALTAGSVKAGDAIAIGMADWYVPSEKLDDLITGLATADPKEVLTGLAEPAPAAALLASREWIDECYAGEDLAAIVEALAAHDLEAATKAAETIRKKSPTSCAVTLRALRTAKAFATLEEALDQEFRLAVRISRAPDFVEGVRAQVIDKDRNPSWNPPTIAQLNADDIEAFFAPLPDELGLGKRANSKEKS</sequence>
<dbReference type="Gene3D" id="3.90.226.10">
    <property type="entry name" value="2-enoyl-CoA Hydratase, Chain A, domain 1"/>
    <property type="match status" value="1"/>
</dbReference>
<dbReference type="SUPFAM" id="SSF52096">
    <property type="entry name" value="ClpP/crotonase"/>
    <property type="match status" value="1"/>
</dbReference>
<name>A0A895XR39_9ACTN</name>
<dbReference type="InterPro" id="IPR029045">
    <property type="entry name" value="ClpP/crotonase-like_dom_sf"/>
</dbReference>
<dbReference type="PANTHER" id="PTHR43176:SF3">
    <property type="entry name" value="3-HYDROXYISOBUTYRYL-COA HYDROLASE, MITOCHONDRIAL"/>
    <property type="match status" value="1"/>
</dbReference>
<dbReference type="Pfam" id="PF16113">
    <property type="entry name" value="ECH_2"/>
    <property type="match status" value="1"/>
</dbReference>
<reference evidence="5" key="1">
    <citation type="submission" date="2021-02" db="EMBL/GenBank/DDBJ databases">
        <title>Natronoglycomyces albus gen. nov., sp. nov, a haloalkaliphilic actinobacterium from a soda solonchak soil.</title>
        <authorList>
            <person name="Sorokin D.Y."/>
            <person name="Khijniak T.V."/>
            <person name="Zakharycheva A.P."/>
            <person name="Boueva O.V."/>
            <person name="Ariskina E.V."/>
            <person name="Hahnke R.L."/>
            <person name="Bunk B."/>
            <person name="Sproer C."/>
            <person name="Schumann P."/>
            <person name="Evtushenko L.I."/>
            <person name="Kublanov I.V."/>
        </authorList>
    </citation>
    <scope>NUCLEOTIDE SEQUENCE</scope>
    <source>
        <strain evidence="5">DSM 106290</strain>
    </source>
</reference>
<dbReference type="EC" id="3.1.2.4" evidence="2"/>
<keyword evidence="6" id="KW-1185">Reference proteome</keyword>
<dbReference type="GO" id="GO:0005829">
    <property type="term" value="C:cytosol"/>
    <property type="evidence" value="ECO:0007669"/>
    <property type="project" value="TreeGrafter"/>
</dbReference>
<evidence type="ECO:0000256" key="2">
    <source>
        <dbReference type="ARBA" id="ARBA00011915"/>
    </source>
</evidence>
<proteinExistence type="predicted"/>
<evidence type="ECO:0000313" key="5">
    <source>
        <dbReference type="EMBL" id="QSB05625.1"/>
    </source>
</evidence>